<dbReference type="Pfam" id="PF21752">
    <property type="entry name" value="DACNG"/>
    <property type="match status" value="1"/>
</dbReference>
<dbReference type="InterPro" id="IPR048555">
    <property type="entry name" value="DACNH"/>
</dbReference>
<evidence type="ECO:0000313" key="2">
    <source>
        <dbReference type="EMBL" id="MDO7875438.1"/>
    </source>
</evidence>
<protein>
    <submittedName>
        <fullName evidence="2">Diadenylate cyclase</fullName>
    </submittedName>
</protein>
<evidence type="ECO:0000313" key="3">
    <source>
        <dbReference type="Proteomes" id="UP001176429"/>
    </source>
</evidence>
<accession>A0ABT9BCQ5</accession>
<dbReference type="Gene3D" id="3.40.1700.10">
    <property type="entry name" value="DNA integrity scanning protein, DisA, N-terminal domain"/>
    <property type="match status" value="1"/>
</dbReference>
<dbReference type="Pfam" id="PF02457">
    <property type="entry name" value="DAC"/>
    <property type="match status" value="1"/>
</dbReference>
<proteinExistence type="predicted"/>
<dbReference type="InterPro" id="IPR036888">
    <property type="entry name" value="DNA_integrity_DisA_N_sf"/>
</dbReference>
<dbReference type="Pfam" id="PF21750">
    <property type="entry name" value="DACNH"/>
    <property type="match status" value="1"/>
</dbReference>
<organism evidence="2 3">
    <name type="scientific">Hymenobacter aranciens</name>
    <dbReference type="NCBI Taxonomy" id="3063996"/>
    <lineage>
        <taxon>Bacteria</taxon>
        <taxon>Pseudomonadati</taxon>
        <taxon>Bacteroidota</taxon>
        <taxon>Cytophagia</taxon>
        <taxon>Cytophagales</taxon>
        <taxon>Hymenobacteraceae</taxon>
        <taxon>Hymenobacter</taxon>
    </lineage>
</organism>
<dbReference type="InterPro" id="IPR048554">
    <property type="entry name" value="DACNG"/>
</dbReference>
<reference evidence="2" key="1">
    <citation type="submission" date="2023-07" db="EMBL/GenBank/DDBJ databases">
        <authorList>
            <person name="Kim M.K."/>
        </authorList>
    </citation>
    <scope>NUCLEOTIDE SEQUENCE</scope>
    <source>
        <strain evidence="2">ASUV-10-1</strain>
    </source>
</reference>
<dbReference type="EMBL" id="JAUQSY010000007">
    <property type="protein sequence ID" value="MDO7875438.1"/>
    <property type="molecule type" value="Genomic_DNA"/>
</dbReference>
<evidence type="ECO:0000259" key="1">
    <source>
        <dbReference type="PROSITE" id="PS51794"/>
    </source>
</evidence>
<comment type="caution">
    <text evidence="2">The sequence shown here is derived from an EMBL/GenBank/DDBJ whole genome shotgun (WGS) entry which is preliminary data.</text>
</comment>
<dbReference type="SUPFAM" id="SSF143597">
    <property type="entry name" value="YojJ-like"/>
    <property type="match status" value="1"/>
</dbReference>
<dbReference type="RefSeq" id="WP_305006748.1">
    <property type="nucleotide sequence ID" value="NZ_JAUQSY010000007.1"/>
</dbReference>
<keyword evidence="3" id="KW-1185">Reference proteome</keyword>
<name>A0ABT9BCQ5_9BACT</name>
<dbReference type="PROSITE" id="PS51794">
    <property type="entry name" value="DAC"/>
    <property type="match status" value="1"/>
</dbReference>
<feature type="domain" description="DAC" evidence="1">
    <location>
        <begin position="362"/>
        <end position="506"/>
    </location>
</feature>
<dbReference type="InterPro" id="IPR003390">
    <property type="entry name" value="DNA_integrity_scan_DisA_N"/>
</dbReference>
<sequence>MLTLPILAPTQLLWPHQARYRQASQALAQDLFDNLDDDLKPLVLLLALPVDTTQLARVLEPVNTDIPAERFDQVLERGREMQLTSNWPALLERDDMSQTLLLQRFEGLGVRKATQEVFDELDADGKYLHFAGWPVLINQHFIMTVLRLQRKPFRTYPSLKAGRYSTEGKPLANSLLTAALYRFNEEGMKALSEPEPGAGFLSRPRETDEVLRAAGKSFLDTPAHALGFNPATAKLFATCNTISSLRYEGAEGVGKLILARRHHPNLEEVFALTCPTELTDYRAVRKLLEMTTPDVHLLADGESVYGLGRVVGTYDPSREDLFAINFVNHYAWELKHGGQVLMRCHYGLPSLPRTRLNRARFRRDLRRTFGVIDEANTELLWDVVLEASRQQSGTLLVITTEALAEADRLKLQCTLIEPVPLTPLITRLVTSIDGAVLLDPAGYCYSIGVILDGKASGHGDGARGARYNSAVRYVESSAHPCLAVVVSEDGMVDVMTKESLEEERKANK</sequence>
<gene>
    <name evidence="2" type="ORF">Q5H93_11910</name>
</gene>
<dbReference type="Proteomes" id="UP001176429">
    <property type="component" value="Unassembled WGS sequence"/>
</dbReference>